<name>A0A8H5T3N7_9HYPO</name>
<proteinExistence type="predicted"/>
<keyword evidence="2" id="KW-1185">Reference proteome</keyword>
<protein>
    <submittedName>
        <fullName evidence="1">Uncharacterized protein</fullName>
    </submittedName>
</protein>
<dbReference type="EMBL" id="JAAOAK010000454">
    <property type="protein sequence ID" value="KAF5665050.1"/>
    <property type="molecule type" value="Genomic_DNA"/>
</dbReference>
<sequence length="95" mass="9790">MSAPQNSTGGGASKHVVSGVVRDSAEAVAAFEKAFKEFGCTDLLFEIKPVRGDQGIAAQPETGTVAVDAANSSIVSAENPFTENPFAENDSSTKK</sequence>
<dbReference type="AlphaFoldDB" id="A0A8H5T3N7"/>
<evidence type="ECO:0000313" key="2">
    <source>
        <dbReference type="Proteomes" id="UP000562682"/>
    </source>
</evidence>
<evidence type="ECO:0000313" key="1">
    <source>
        <dbReference type="EMBL" id="KAF5665050.1"/>
    </source>
</evidence>
<comment type="caution">
    <text evidence="1">The sequence shown here is derived from an EMBL/GenBank/DDBJ whole genome shotgun (WGS) entry which is preliminary data.</text>
</comment>
<gene>
    <name evidence="1" type="ORF">FDENT_12700</name>
</gene>
<reference evidence="1 2" key="1">
    <citation type="submission" date="2020-05" db="EMBL/GenBank/DDBJ databases">
        <title>Identification and distribution of gene clusters putatively required for synthesis of sphingolipid metabolism inhibitors in phylogenetically diverse species of the filamentous fungus Fusarium.</title>
        <authorList>
            <person name="Kim H.-S."/>
            <person name="Busman M."/>
            <person name="Brown D.W."/>
            <person name="Divon H."/>
            <person name="Uhlig S."/>
            <person name="Proctor R.H."/>
        </authorList>
    </citation>
    <scope>NUCLEOTIDE SEQUENCE [LARGE SCALE GENOMIC DNA]</scope>
    <source>
        <strain evidence="1 2">NRRL 25311</strain>
    </source>
</reference>
<accession>A0A8H5T3N7</accession>
<dbReference type="Proteomes" id="UP000562682">
    <property type="component" value="Unassembled WGS sequence"/>
</dbReference>
<organism evidence="1 2">
    <name type="scientific">Fusarium denticulatum</name>
    <dbReference type="NCBI Taxonomy" id="48507"/>
    <lineage>
        <taxon>Eukaryota</taxon>
        <taxon>Fungi</taxon>
        <taxon>Dikarya</taxon>
        <taxon>Ascomycota</taxon>
        <taxon>Pezizomycotina</taxon>
        <taxon>Sordariomycetes</taxon>
        <taxon>Hypocreomycetidae</taxon>
        <taxon>Hypocreales</taxon>
        <taxon>Nectriaceae</taxon>
        <taxon>Fusarium</taxon>
        <taxon>Fusarium fujikuroi species complex</taxon>
    </lineage>
</organism>